<sequence length="119" mass="12988">MTGRPSPWKDRTPWPREDTTKRGRDEAAAAALLVARDVPPPCSRAPHLFDGLHSSERVREAAERWQEAEALCKDCPLLEDCQVVADGFTGVAAGGIYGIRSVPNGTPPSRMHAARRRAS</sequence>
<dbReference type="PROSITE" id="PS51674">
    <property type="entry name" value="4FE4S_WBL"/>
    <property type="match status" value="1"/>
</dbReference>
<dbReference type="RefSeq" id="WP_317746922.1">
    <property type="nucleotide sequence ID" value="NZ_JAWLUP010000002.1"/>
</dbReference>
<comment type="caution">
    <text evidence="3">The sequence shown here is derived from an EMBL/GenBank/DDBJ whole genome shotgun (WGS) entry which is preliminary data.</text>
</comment>
<feature type="compositionally biased region" description="Basic and acidic residues" evidence="1">
    <location>
        <begin position="7"/>
        <end position="23"/>
    </location>
</feature>
<protein>
    <recommendedName>
        <fullName evidence="2">4Fe-4S Wbl-type domain-containing protein</fullName>
    </recommendedName>
</protein>
<organism evidence="3 4">
    <name type="scientific">Rhodococcus oxybenzonivorans</name>
    <dbReference type="NCBI Taxonomy" id="1990687"/>
    <lineage>
        <taxon>Bacteria</taxon>
        <taxon>Bacillati</taxon>
        <taxon>Actinomycetota</taxon>
        <taxon>Actinomycetes</taxon>
        <taxon>Mycobacteriales</taxon>
        <taxon>Nocardiaceae</taxon>
        <taxon>Rhodococcus</taxon>
    </lineage>
</organism>
<feature type="region of interest" description="Disordered" evidence="1">
    <location>
        <begin position="1"/>
        <end position="23"/>
    </location>
</feature>
<gene>
    <name evidence="3" type="ORF">R4315_01880</name>
</gene>
<name>A0AAE4UW24_9NOCA</name>
<feature type="domain" description="4Fe-4S Wbl-type" evidence="2">
    <location>
        <begin position="41"/>
        <end position="107"/>
    </location>
</feature>
<evidence type="ECO:0000313" key="3">
    <source>
        <dbReference type="EMBL" id="MDV7263309.1"/>
    </source>
</evidence>
<dbReference type="AlphaFoldDB" id="A0AAE4UW24"/>
<dbReference type="InterPro" id="IPR034768">
    <property type="entry name" value="4FE4S_WBL"/>
</dbReference>
<dbReference type="EMBL" id="JAWLUP010000002">
    <property type="protein sequence ID" value="MDV7263309.1"/>
    <property type="molecule type" value="Genomic_DNA"/>
</dbReference>
<feature type="region of interest" description="Disordered" evidence="1">
    <location>
        <begin position="99"/>
        <end position="119"/>
    </location>
</feature>
<reference evidence="3" key="1">
    <citation type="submission" date="2023-10" db="EMBL/GenBank/DDBJ databases">
        <title>Development of a sustainable strategy for remediation of hydrocarbon-contaminated territories based on the waste exchange concept.</title>
        <authorList>
            <person name="Krivoruchko A."/>
        </authorList>
    </citation>
    <scope>NUCLEOTIDE SEQUENCE</scope>
    <source>
        <strain evidence="3">IEGM 68</strain>
    </source>
</reference>
<evidence type="ECO:0000259" key="2">
    <source>
        <dbReference type="PROSITE" id="PS51674"/>
    </source>
</evidence>
<accession>A0AAE4UW24</accession>
<evidence type="ECO:0000313" key="4">
    <source>
        <dbReference type="Proteomes" id="UP001185863"/>
    </source>
</evidence>
<proteinExistence type="predicted"/>
<evidence type="ECO:0000256" key="1">
    <source>
        <dbReference type="SAM" id="MobiDB-lite"/>
    </source>
</evidence>
<dbReference type="Proteomes" id="UP001185863">
    <property type="component" value="Unassembled WGS sequence"/>
</dbReference>